<dbReference type="Pfam" id="PF13476">
    <property type="entry name" value="AAA_23"/>
    <property type="match status" value="1"/>
</dbReference>
<evidence type="ECO:0000313" key="2">
    <source>
        <dbReference type="EMBL" id="SER92820.1"/>
    </source>
</evidence>
<dbReference type="EMBL" id="FOGL01000013">
    <property type="protein sequence ID" value="SER92820.1"/>
    <property type="molecule type" value="Genomic_DNA"/>
</dbReference>
<dbReference type="STRING" id="531814.SAMN04487944_1138"/>
<dbReference type="PANTHER" id="PTHR32182:SF22">
    <property type="entry name" value="ATP-DEPENDENT ENDONUCLEASE, OLD FAMILY-RELATED"/>
    <property type="match status" value="1"/>
</dbReference>
<accession>A0A1H9T6E3</accession>
<feature type="domain" description="Rad50/SbcC-type AAA" evidence="1">
    <location>
        <begin position="6"/>
        <end position="62"/>
    </location>
</feature>
<dbReference type="OrthoDB" id="267455at2"/>
<dbReference type="RefSeq" id="WP_089741653.1">
    <property type="nucleotide sequence ID" value="NZ_FOGL01000013.1"/>
</dbReference>
<dbReference type="AlphaFoldDB" id="A0A1H9T6E3"/>
<dbReference type="InterPro" id="IPR027417">
    <property type="entry name" value="P-loop_NTPase"/>
</dbReference>
<gene>
    <name evidence="2" type="ORF">SAMN04487944_1138</name>
</gene>
<dbReference type="Proteomes" id="UP000199687">
    <property type="component" value="Unassembled WGS sequence"/>
</dbReference>
<dbReference type="GO" id="GO:0016887">
    <property type="term" value="F:ATP hydrolysis activity"/>
    <property type="evidence" value="ECO:0007669"/>
    <property type="project" value="InterPro"/>
</dbReference>
<dbReference type="PANTHER" id="PTHR32182">
    <property type="entry name" value="DNA REPLICATION AND REPAIR PROTEIN RECF"/>
    <property type="match status" value="1"/>
</dbReference>
<protein>
    <submittedName>
        <fullName evidence="2">AAA domain-containing protein</fullName>
    </submittedName>
</protein>
<dbReference type="SUPFAM" id="SSF52540">
    <property type="entry name" value="P-loop containing nucleoside triphosphate hydrolases"/>
    <property type="match status" value="1"/>
</dbReference>
<sequence>MYLHTLRLWNWRKFSESQNGECGLEIEFNNGLNVIVGENDSGKTAIIDAIKTVLSTNNQDVNWVREEDFYEGSTSCLMQNKSIEYCNQNVRRLQT</sequence>
<dbReference type="InterPro" id="IPR038729">
    <property type="entry name" value="Rad50/SbcC_AAA"/>
</dbReference>
<dbReference type="Gene3D" id="3.40.50.300">
    <property type="entry name" value="P-loop containing nucleotide triphosphate hydrolases"/>
    <property type="match status" value="1"/>
</dbReference>
<keyword evidence="3" id="KW-1185">Reference proteome</keyword>
<organism evidence="2 3">
    <name type="scientific">Gracilibacillus ureilyticus</name>
    <dbReference type="NCBI Taxonomy" id="531814"/>
    <lineage>
        <taxon>Bacteria</taxon>
        <taxon>Bacillati</taxon>
        <taxon>Bacillota</taxon>
        <taxon>Bacilli</taxon>
        <taxon>Bacillales</taxon>
        <taxon>Bacillaceae</taxon>
        <taxon>Gracilibacillus</taxon>
    </lineage>
</organism>
<dbReference type="GO" id="GO:0006302">
    <property type="term" value="P:double-strand break repair"/>
    <property type="evidence" value="ECO:0007669"/>
    <property type="project" value="InterPro"/>
</dbReference>
<evidence type="ECO:0000259" key="1">
    <source>
        <dbReference type="Pfam" id="PF13476"/>
    </source>
</evidence>
<name>A0A1H9T6E3_9BACI</name>
<proteinExistence type="predicted"/>
<reference evidence="2 3" key="1">
    <citation type="submission" date="2016-10" db="EMBL/GenBank/DDBJ databases">
        <authorList>
            <person name="de Groot N.N."/>
        </authorList>
    </citation>
    <scope>NUCLEOTIDE SEQUENCE [LARGE SCALE GENOMIC DNA]</scope>
    <source>
        <strain evidence="2 3">CGMCC 1.7727</strain>
    </source>
</reference>
<dbReference type="GO" id="GO:0000731">
    <property type="term" value="P:DNA synthesis involved in DNA repair"/>
    <property type="evidence" value="ECO:0007669"/>
    <property type="project" value="TreeGrafter"/>
</dbReference>
<evidence type="ECO:0000313" key="3">
    <source>
        <dbReference type="Proteomes" id="UP000199687"/>
    </source>
</evidence>